<protein>
    <submittedName>
        <fullName evidence="1">Cell wall assembly protein</fullName>
    </submittedName>
</protein>
<dbReference type="Pfam" id="PF14567">
    <property type="entry name" value="SUKH_5"/>
    <property type="match status" value="1"/>
</dbReference>
<reference evidence="1 2" key="1">
    <citation type="submission" date="2015-03" db="EMBL/GenBank/DDBJ databases">
        <authorList>
            <person name="Abdul Halim M."/>
        </authorList>
    </citation>
    <scope>NUCLEOTIDE SEQUENCE [LARGE SCALE GENOMIC DNA]</scope>
    <source>
        <strain evidence="1 2">ATCC 35681</strain>
    </source>
</reference>
<evidence type="ECO:0000313" key="1">
    <source>
        <dbReference type="EMBL" id="AKG33934.1"/>
    </source>
</evidence>
<sequence>MSLDSYNKALELFNKNKDMCHFAGGRTEELICLSEEAIGYKFSPIYRDFIKKFGAGNFGSQEVYGVIDEDFVNSSVPDAIWYSLTEREKINLPENLLVIYDTGGEELFCLDFSNLNKMNEPKVVSFISGQPLSAQRNETVANDFGDFLLDLVTKEIED</sequence>
<accession>A0A0F7F897</accession>
<dbReference type="OrthoDB" id="1944463at2"/>
<dbReference type="RefSeq" id="WP_025697162.1">
    <property type="nucleotide sequence ID" value="NZ_ASQQ01000495.1"/>
</dbReference>
<name>A0A0F7F897_PAEDU</name>
<dbReference type="InterPro" id="IPR037883">
    <property type="entry name" value="Knr4/Smi1-like_sf"/>
</dbReference>
<dbReference type="HOGENOM" id="CLU_139788_1_0_9"/>
<dbReference type="PATRIC" id="fig|1333534.5.peg.988"/>
<proteinExistence type="predicted"/>
<dbReference type="AlphaFoldDB" id="A0A0F7F897"/>
<reference evidence="1 2" key="2">
    <citation type="journal article" date="2016" name="Genome Announc.">
        <title>Genome Sequence of a Gram-Positive Diazotroph, Paenibacillus durus Type Strain ATCC 35681.</title>
        <authorList>
            <person name="Halim M.A."/>
            <person name="Rahman A.Y."/>
            <person name="Sim K.S."/>
            <person name="Yam H.C."/>
            <person name="Rahim A.A."/>
            <person name="Ghazali A.H."/>
            <person name="Najimudin N."/>
        </authorList>
    </citation>
    <scope>NUCLEOTIDE SEQUENCE [LARGE SCALE GENOMIC DNA]</scope>
    <source>
        <strain evidence="1 2">ATCC 35681</strain>
    </source>
</reference>
<dbReference type="SUPFAM" id="SSF160631">
    <property type="entry name" value="SMI1/KNR4-like"/>
    <property type="match status" value="1"/>
</dbReference>
<evidence type="ECO:0000313" key="2">
    <source>
        <dbReference type="Proteomes" id="UP000034189"/>
    </source>
</evidence>
<organism evidence="1 2">
    <name type="scientific">Paenibacillus durus ATCC 35681</name>
    <dbReference type="NCBI Taxonomy" id="1333534"/>
    <lineage>
        <taxon>Bacteria</taxon>
        <taxon>Bacillati</taxon>
        <taxon>Bacillota</taxon>
        <taxon>Bacilli</taxon>
        <taxon>Bacillales</taxon>
        <taxon>Paenibacillaceae</taxon>
        <taxon>Paenibacillus</taxon>
    </lineage>
</organism>
<gene>
    <name evidence="1" type="ORF">VK70_04510</name>
</gene>
<dbReference type="Proteomes" id="UP000034189">
    <property type="component" value="Chromosome"/>
</dbReference>
<dbReference type="Gene3D" id="3.40.1580.10">
    <property type="entry name" value="SMI1/KNR4-like"/>
    <property type="match status" value="1"/>
</dbReference>
<dbReference type="EMBL" id="CP011114">
    <property type="protein sequence ID" value="AKG33934.1"/>
    <property type="molecule type" value="Genomic_DNA"/>
</dbReference>